<keyword evidence="3" id="KW-1185">Reference proteome</keyword>
<sequence>MGATTVDFMPPRPLPWVKGIFGSMADLSLMLDCRRIRLRWAPPMARGNRGCVMSLESRSERGYEQHGDSDDKLEKRERSRTGKVNPLPGSPKDRRYDSSRKPMSEIQDKFGDRYVKGSDSDREEDEIGDRYDQGIDIDTLLKRKGQSFCPIEINGDKK</sequence>
<proteinExistence type="predicted"/>
<evidence type="ECO:0000313" key="2">
    <source>
        <dbReference type="EMBL" id="KAG6385177.1"/>
    </source>
</evidence>
<comment type="caution">
    <text evidence="2">The sequence shown here is derived from an EMBL/GenBank/DDBJ whole genome shotgun (WGS) entry which is preliminary data.</text>
</comment>
<accession>A0A8X8VZA5</accession>
<gene>
    <name evidence="2" type="ORF">SASPL_154005</name>
</gene>
<dbReference type="AlphaFoldDB" id="A0A8X8VZA5"/>
<evidence type="ECO:0000313" key="3">
    <source>
        <dbReference type="Proteomes" id="UP000298416"/>
    </source>
</evidence>
<feature type="region of interest" description="Disordered" evidence="1">
    <location>
        <begin position="49"/>
        <end position="131"/>
    </location>
</feature>
<evidence type="ECO:0000256" key="1">
    <source>
        <dbReference type="SAM" id="MobiDB-lite"/>
    </source>
</evidence>
<protein>
    <submittedName>
        <fullName evidence="2">Uncharacterized protein</fullName>
    </submittedName>
</protein>
<organism evidence="2">
    <name type="scientific">Salvia splendens</name>
    <name type="common">Scarlet sage</name>
    <dbReference type="NCBI Taxonomy" id="180675"/>
    <lineage>
        <taxon>Eukaryota</taxon>
        <taxon>Viridiplantae</taxon>
        <taxon>Streptophyta</taxon>
        <taxon>Embryophyta</taxon>
        <taxon>Tracheophyta</taxon>
        <taxon>Spermatophyta</taxon>
        <taxon>Magnoliopsida</taxon>
        <taxon>eudicotyledons</taxon>
        <taxon>Gunneridae</taxon>
        <taxon>Pentapetalae</taxon>
        <taxon>asterids</taxon>
        <taxon>lamiids</taxon>
        <taxon>Lamiales</taxon>
        <taxon>Lamiaceae</taxon>
        <taxon>Nepetoideae</taxon>
        <taxon>Mentheae</taxon>
        <taxon>Salviinae</taxon>
        <taxon>Salvia</taxon>
        <taxon>Salvia subgen. Calosphace</taxon>
        <taxon>core Calosphace</taxon>
    </lineage>
</organism>
<reference evidence="2" key="1">
    <citation type="submission" date="2018-01" db="EMBL/GenBank/DDBJ databases">
        <authorList>
            <person name="Mao J.F."/>
        </authorList>
    </citation>
    <scope>NUCLEOTIDE SEQUENCE</scope>
    <source>
        <strain evidence="2">Huo1</strain>
        <tissue evidence="2">Leaf</tissue>
    </source>
</reference>
<feature type="compositionally biased region" description="Basic and acidic residues" evidence="1">
    <location>
        <begin position="91"/>
        <end position="120"/>
    </location>
</feature>
<name>A0A8X8VZA5_SALSN</name>
<reference evidence="2" key="2">
    <citation type="submission" date="2020-08" db="EMBL/GenBank/DDBJ databases">
        <title>Plant Genome Project.</title>
        <authorList>
            <person name="Zhang R.-G."/>
        </authorList>
    </citation>
    <scope>NUCLEOTIDE SEQUENCE</scope>
    <source>
        <strain evidence="2">Huo1</strain>
        <tissue evidence="2">Leaf</tissue>
    </source>
</reference>
<feature type="compositionally biased region" description="Basic and acidic residues" evidence="1">
    <location>
        <begin position="57"/>
        <end position="80"/>
    </location>
</feature>
<dbReference type="Proteomes" id="UP000298416">
    <property type="component" value="Unassembled WGS sequence"/>
</dbReference>
<dbReference type="EMBL" id="PNBA02000022">
    <property type="protein sequence ID" value="KAG6385177.1"/>
    <property type="molecule type" value="Genomic_DNA"/>
</dbReference>